<evidence type="ECO:0000313" key="2">
    <source>
        <dbReference type="Proteomes" id="UP001623348"/>
    </source>
</evidence>
<sequence length="113" mass="12369">MSDAGREMSIGGAIFDESAKKDEEVFRMAVADLNQNDEILQTEKITCSVTFVDGNNPFQAVQEERANSECDACSLLCDSCSHVNIVGWYGHASGWDDVEVALREGRHVQGKPS</sequence>
<dbReference type="Gene3D" id="3.40.50.2300">
    <property type="match status" value="1"/>
</dbReference>
<dbReference type="PANTHER" id="PTHR36687">
    <property type="entry name" value="GLUTAMATE RECEPTOR IONOTROPIC, DELTA-2-RELATED"/>
    <property type="match status" value="1"/>
</dbReference>
<comment type="caution">
    <text evidence="1">The sequence shown here is derived from an EMBL/GenBank/DDBJ whole genome shotgun (WGS) entry which is preliminary data.</text>
</comment>
<dbReference type="EMBL" id="BAAFJT010000004">
    <property type="protein sequence ID" value="GAB0188846.1"/>
    <property type="molecule type" value="Genomic_DNA"/>
</dbReference>
<protein>
    <submittedName>
        <fullName evidence="1">Glutamate receptor ionotropic, delta-2</fullName>
    </submittedName>
</protein>
<dbReference type="PANTHER" id="PTHR36687:SF1">
    <property type="entry name" value="GLUTAMATE RECEPTOR IONOTROPIC, DELTA-2"/>
    <property type="match status" value="1"/>
</dbReference>
<dbReference type="Proteomes" id="UP001623348">
    <property type="component" value="Unassembled WGS sequence"/>
</dbReference>
<keyword evidence="1" id="KW-0675">Receptor</keyword>
<dbReference type="AlphaFoldDB" id="A0ABC9WTT8"/>
<accession>A0ABC9WTT8</accession>
<keyword evidence="2" id="KW-1185">Reference proteome</keyword>
<proteinExistence type="predicted"/>
<dbReference type="InterPro" id="IPR043373">
    <property type="entry name" value="IGluR_D"/>
</dbReference>
<organism evidence="1 2">
    <name type="scientific">Grus japonensis</name>
    <name type="common">Japanese crane</name>
    <name type="synonym">Red-crowned crane</name>
    <dbReference type="NCBI Taxonomy" id="30415"/>
    <lineage>
        <taxon>Eukaryota</taxon>
        <taxon>Metazoa</taxon>
        <taxon>Chordata</taxon>
        <taxon>Craniata</taxon>
        <taxon>Vertebrata</taxon>
        <taxon>Euteleostomi</taxon>
        <taxon>Archelosauria</taxon>
        <taxon>Archosauria</taxon>
        <taxon>Dinosauria</taxon>
        <taxon>Saurischia</taxon>
        <taxon>Theropoda</taxon>
        <taxon>Coelurosauria</taxon>
        <taxon>Aves</taxon>
        <taxon>Neognathae</taxon>
        <taxon>Neoaves</taxon>
        <taxon>Gruiformes</taxon>
        <taxon>Gruidae</taxon>
        <taxon>Grus</taxon>
    </lineage>
</organism>
<gene>
    <name evidence="1" type="ORF">GRJ2_001349900</name>
</gene>
<evidence type="ECO:0000313" key="1">
    <source>
        <dbReference type="EMBL" id="GAB0188846.1"/>
    </source>
</evidence>
<name>A0ABC9WTT8_GRUJA</name>
<reference evidence="1 2" key="1">
    <citation type="submission" date="2024-06" db="EMBL/GenBank/DDBJ databases">
        <title>The draft genome of Grus japonensis, version 3.</title>
        <authorList>
            <person name="Nabeshima K."/>
            <person name="Suzuki S."/>
            <person name="Onuma M."/>
        </authorList>
    </citation>
    <scope>NUCLEOTIDE SEQUENCE [LARGE SCALE GENOMIC DNA]</scope>
    <source>
        <strain evidence="1 2">451A</strain>
    </source>
</reference>